<sequence>MPYIIVQIWYPTDIGTEVTEKFLEVVKEFPFDRSLGKETITVASNTNKKGTEVISVMEVKQGKLEEAWKWSRNRMGPFQSIKGLEYDMRLWTTLAEAFEGTEYSVPE</sequence>
<protein>
    <recommendedName>
        <fullName evidence="2">ABM domain-containing protein</fullName>
    </recommendedName>
</protein>
<gene>
    <name evidence="1" type="ORF">S03H2_15681</name>
</gene>
<name>X1G0K6_9ZZZZ</name>
<comment type="caution">
    <text evidence="1">The sequence shown here is derived from an EMBL/GenBank/DDBJ whole genome shotgun (WGS) entry which is preliminary data.</text>
</comment>
<evidence type="ECO:0008006" key="2">
    <source>
        <dbReference type="Google" id="ProtNLM"/>
    </source>
</evidence>
<reference evidence="1" key="1">
    <citation type="journal article" date="2014" name="Front. Microbiol.">
        <title>High frequency of phylogenetically diverse reductive dehalogenase-homologous genes in deep subseafloor sedimentary metagenomes.</title>
        <authorList>
            <person name="Kawai M."/>
            <person name="Futagami T."/>
            <person name="Toyoda A."/>
            <person name="Takaki Y."/>
            <person name="Nishi S."/>
            <person name="Hori S."/>
            <person name="Arai W."/>
            <person name="Tsubouchi T."/>
            <person name="Morono Y."/>
            <person name="Uchiyama I."/>
            <person name="Ito T."/>
            <person name="Fujiyama A."/>
            <person name="Inagaki F."/>
            <person name="Takami H."/>
        </authorList>
    </citation>
    <scope>NUCLEOTIDE SEQUENCE</scope>
    <source>
        <strain evidence="1">Expedition CK06-06</strain>
    </source>
</reference>
<proteinExistence type="predicted"/>
<dbReference type="EMBL" id="BARU01007980">
    <property type="protein sequence ID" value="GAH35119.1"/>
    <property type="molecule type" value="Genomic_DNA"/>
</dbReference>
<organism evidence="1">
    <name type="scientific">marine sediment metagenome</name>
    <dbReference type="NCBI Taxonomy" id="412755"/>
    <lineage>
        <taxon>unclassified sequences</taxon>
        <taxon>metagenomes</taxon>
        <taxon>ecological metagenomes</taxon>
    </lineage>
</organism>
<evidence type="ECO:0000313" key="1">
    <source>
        <dbReference type="EMBL" id="GAH35119.1"/>
    </source>
</evidence>
<dbReference type="AlphaFoldDB" id="X1G0K6"/>
<accession>X1G0K6</accession>